<dbReference type="EMBL" id="JAQIFT010000054">
    <property type="protein sequence ID" value="MDA3732740.1"/>
    <property type="molecule type" value="Genomic_DNA"/>
</dbReference>
<sequence length="326" mass="37441">MNQQVKQNLKLVLMITIYILLGVIGIYSTTLIFLTPILMVPMAIFLMSNKKNYKRDLLIHLIISIMLYLLTRSIAEPLLYIISVAVPAHIFVTCYRNKLALPQVAMYTGVCTVGVFCFYAIGMKYFNIDYIQMYNTFLDTAKEQYTALINQAMKIQNQPISNDMEEQLLLMRKQFSMSVDMLKYLYPSLLLQIGIIIGVVSTIFMTLMGRIKKWRMLPLSQFVQFKFSRWMGILLVISSFIALFVGEDSMTTAALAMNLYSFTVYLLQIVGFIALIMLIRKSKLNSTTKTMSIVLSVLVFFMMPFIMMLVGLADTLFNFRKVDIIV</sequence>
<evidence type="ECO:0000313" key="3">
    <source>
        <dbReference type="Proteomes" id="UP001169242"/>
    </source>
</evidence>
<dbReference type="PANTHER" id="PTHR41324">
    <property type="entry name" value="MEMBRANE PROTEIN-RELATED"/>
    <property type="match status" value="1"/>
</dbReference>
<feature type="transmembrane region" description="Helical" evidence="1">
    <location>
        <begin position="257"/>
        <end position="279"/>
    </location>
</feature>
<keyword evidence="1" id="KW-1133">Transmembrane helix</keyword>
<dbReference type="AlphaFoldDB" id="A0AA42J1T5"/>
<keyword evidence="3" id="KW-1185">Reference proteome</keyword>
<accession>A0AA42J1T5</accession>
<reference evidence="2" key="1">
    <citation type="journal article" date="2023" name="Int. J. Syst. Evol. Microbiol.">
        <title>&lt;i&gt;Holtiella tumoricola&lt;/i&gt; gen. nov. sp. nov., isolated from a human clinical sample.</title>
        <authorList>
            <person name="Allen-Vercoe E."/>
            <person name="Daigneault M.C."/>
            <person name="Vancuren S.J."/>
            <person name="Cochrane K."/>
            <person name="O'Neal L.L."/>
            <person name="Sankaranarayanan K."/>
            <person name="Lawson P.A."/>
        </authorList>
    </citation>
    <scope>NUCLEOTIDE SEQUENCE</scope>
    <source>
        <strain evidence="2">CC70A</strain>
    </source>
</reference>
<dbReference type="Proteomes" id="UP001169242">
    <property type="component" value="Unassembled WGS sequence"/>
</dbReference>
<feature type="transmembrane region" description="Helical" evidence="1">
    <location>
        <begin position="104"/>
        <end position="126"/>
    </location>
</feature>
<dbReference type="RefSeq" id="WP_053982785.1">
    <property type="nucleotide sequence ID" value="NZ_JAQIFT010000054.1"/>
</dbReference>
<feature type="transmembrane region" description="Helical" evidence="1">
    <location>
        <begin position="57"/>
        <end position="74"/>
    </location>
</feature>
<evidence type="ECO:0000256" key="1">
    <source>
        <dbReference type="SAM" id="Phobius"/>
    </source>
</evidence>
<protein>
    <submittedName>
        <fullName evidence="2">DUF2232 domain-containing protein</fullName>
    </submittedName>
</protein>
<feature type="transmembrane region" description="Helical" evidence="1">
    <location>
        <begin position="12"/>
        <end position="45"/>
    </location>
</feature>
<comment type="caution">
    <text evidence="2">The sequence shown here is derived from an EMBL/GenBank/DDBJ whole genome shotgun (WGS) entry which is preliminary data.</text>
</comment>
<organism evidence="2 3">
    <name type="scientific">Holtiella tumoricola</name>
    <dbReference type="NCBI Taxonomy" id="3018743"/>
    <lineage>
        <taxon>Bacteria</taxon>
        <taxon>Bacillati</taxon>
        <taxon>Bacillota</taxon>
        <taxon>Clostridia</taxon>
        <taxon>Lachnospirales</taxon>
        <taxon>Cellulosilyticaceae</taxon>
        <taxon>Holtiella</taxon>
    </lineage>
</organism>
<dbReference type="InterPro" id="IPR018710">
    <property type="entry name" value="DUF2232"/>
</dbReference>
<gene>
    <name evidence="2" type="ORF">PBV87_14775</name>
</gene>
<dbReference type="PANTHER" id="PTHR41324:SF1">
    <property type="entry name" value="DUF2232 DOMAIN-CONTAINING PROTEIN"/>
    <property type="match status" value="1"/>
</dbReference>
<feature type="transmembrane region" description="Helical" evidence="1">
    <location>
        <begin position="80"/>
        <end position="97"/>
    </location>
</feature>
<name>A0AA42J1T5_9FIRM</name>
<feature type="transmembrane region" description="Helical" evidence="1">
    <location>
        <begin position="184"/>
        <end position="207"/>
    </location>
</feature>
<feature type="transmembrane region" description="Helical" evidence="1">
    <location>
        <begin position="291"/>
        <end position="313"/>
    </location>
</feature>
<dbReference type="Pfam" id="PF09991">
    <property type="entry name" value="DUF2232"/>
    <property type="match status" value="1"/>
</dbReference>
<keyword evidence="1" id="KW-0472">Membrane</keyword>
<keyword evidence="1" id="KW-0812">Transmembrane</keyword>
<evidence type="ECO:0000313" key="2">
    <source>
        <dbReference type="EMBL" id="MDA3732740.1"/>
    </source>
</evidence>
<proteinExistence type="predicted"/>
<feature type="transmembrane region" description="Helical" evidence="1">
    <location>
        <begin position="227"/>
        <end position="245"/>
    </location>
</feature>